<proteinExistence type="predicted"/>
<evidence type="ECO:0000256" key="2">
    <source>
        <dbReference type="ARBA" id="ARBA00022692"/>
    </source>
</evidence>
<evidence type="ECO:0000256" key="3">
    <source>
        <dbReference type="ARBA" id="ARBA00022989"/>
    </source>
</evidence>
<evidence type="ECO:0000313" key="6">
    <source>
        <dbReference type="EMBL" id="GAI44093.1"/>
    </source>
</evidence>
<accession>X1NKH1</accession>
<sequence>MARIEKTLVTRSFLYIILSIYAVIIFYPIFLMLLTSLKENKEIFTNPYGLPHVFASKFVSAIKI</sequence>
<comment type="caution">
    <text evidence="6">The sequence shown here is derived from an EMBL/GenBank/DDBJ whole genome shotgun (WGS) entry which is preliminary data.</text>
</comment>
<comment type="subcellular location">
    <subcellularLocation>
        <location evidence="1">Membrane</location>
        <topology evidence="1">Multi-pass membrane protein</topology>
    </subcellularLocation>
</comment>
<feature type="transmembrane region" description="Helical" evidence="5">
    <location>
        <begin position="12"/>
        <end position="34"/>
    </location>
</feature>
<keyword evidence="4 5" id="KW-0472">Membrane</keyword>
<evidence type="ECO:0000256" key="1">
    <source>
        <dbReference type="ARBA" id="ARBA00004141"/>
    </source>
</evidence>
<evidence type="ECO:0008006" key="7">
    <source>
        <dbReference type="Google" id="ProtNLM"/>
    </source>
</evidence>
<evidence type="ECO:0000256" key="5">
    <source>
        <dbReference type="SAM" id="Phobius"/>
    </source>
</evidence>
<organism evidence="6">
    <name type="scientific">marine sediment metagenome</name>
    <dbReference type="NCBI Taxonomy" id="412755"/>
    <lineage>
        <taxon>unclassified sequences</taxon>
        <taxon>metagenomes</taxon>
        <taxon>ecological metagenomes</taxon>
    </lineage>
</organism>
<reference evidence="6" key="1">
    <citation type="journal article" date="2014" name="Front. Microbiol.">
        <title>High frequency of phylogenetically diverse reductive dehalogenase-homologous genes in deep subseafloor sedimentary metagenomes.</title>
        <authorList>
            <person name="Kawai M."/>
            <person name="Futagami T."/>
            <person name="Toyoda A."/>
            <person name="Takaki Y."/>
            <person name="Nishi S."/>
            <person name="Hori S."/>
            <person name="Arai W."/>
            <person name="Tsubouchi T."/>
            <person name="Morono Y."/>
            <person name="Uchiyama I."/>
            <person name="Ito T."/>
            <person name="Fujiyama A."/>
            <person name="Inagaki F."/>
            <person name="Takami H."/>
        </authorList>
    </citation>
    <scope>NUCLEOTIDE SEQUENCE</scope>
    <source>
        <strain evidence="6">Expedition CK06-06</strain>
    </source>
</reference>
<dbReference type="SUPFAM" id="SSF161098">
    <property type="entry name" value="MetI-like"/>
    <property type="match status" value="1"/>
</dbReference>
<gene>
    <name evidence="6" type="ORF">S06H3_39379</name>
</gene>
<name>X1NKH1_9ZZZZ</name>
<dbReference type="AlphaFoldDB" id="X1NKH1"/>
<dbReference type="Gene3D" id="1.10.3720.10">
    <property type="entry name" value="MetI-like"/>
    <property type="match status" value="1"/>
</dbReference>
<dbReference type="GO" id="GO:0016020">
    <property type="term" value="C:membrane"/>
    <property type="evidence" value="ECO:0007669"/>
    <property type="project" value="UniProtKB-SubCell"/>
</dbReference>
<keyword evidence="3 5" id="KW-1133">Transmembrane helix</keyword>
<protein>
    <recommendedName>
        <fullName evidence="7">ABC transmembrane type-1 domain-containing protein</fullName>
    </recommendedName>
</protein>
<evidence type="ECO:0000256" key="4">
    <source>
        <dbReference type="ARBA" id="ARBA00023136"/>
    </source>
</evidence>
<dbReference type="EMBL" id="BARV01024085">
    <property type="protein sequence ID" value="GAI44093.1"/>
    <property type="molecule type" value="Genomic_DNA"/>
</dbReference>
<dbReference type="InterPro" id="IPR035906">
    <property type="entry name" value="MetI-like_sf"/>
</dbReference>
<keyword evidence="2 5" id="KW-0812">Transmembrane</keyword>